<name>A0ABY5IWZ1_9FLAO</name>
<dbReference type="Proteomes" id="UP001059844">
    <property type="component" value="Chromosome"/>
</dbReference>
<organism evidence="2 3">
    <name type="scientific">Flavobacterium cerinum</name>
    <dbReference type="NCBI Taxonomy" id="2502784"/>
    <lineage>
        <taxon>Bacteria</taxon>
        <taxon>Pseudomonadati</taxon>
        <taxon>Bacteroidota</taxon>
        <taxon>Flavobacteriia</taxon>
        <taxon>Flavobacteriales</taxon>
        <taxon>Flavobacteriaceae</taxon>
        <taxon>Flavobacterium</taxon>
    </lineage>
</organism>
<evidence type="ECO:0008006" key="4">
    <source>
        <dbReference type="Google" id="ProtNLM"/>
    </source>
</evidence>
<evidence type="ECO:0000313" key="2">
    <source>
        <dbReference type="EMBL" id="UUC45981.1"/>
    </source>
</evidence>
<keyword evidence="1" id="KW-0472">Membrane</keyword>
<feature type="transmembrane region" description="Helical" evidence="1">
    <location>
        <begin position="20"/>
        <end position="37"/>
    </location>
</feature>
<dbReference type="EMBL" id="CP101751">
    <property type="protein sequence ID" value="UUC45981.1"/>
    <property type="molecule type" value="Genomic_DNA"/>
</dbReference>
<evidence type="ECO:0000313" key="3">
    <source>
        <dbReference type="Proteomes" id="UP001059844"/>
    </source>
</evidence>
<dbReference type="RefSeq" id="WP_256551662.1">
    <property type="nucleotide sequence ID" value="NZ_CP101751.1"/>
</dbReference>
<sequence length="202" mass="23558">MEYKVLRKTNKKHITFNTLFYGGILVWVLTLFSSAIFDYIDIIWIKLLVLAELFFVMAIPLISFFKFNEYKTLKGELSSLLIFHPDGIQIDSKFHELDTIKKINLEHTSDYKGRFAPERGDFDGNLSNGVANLLVLNLINGTRISLHFQQSKQDEIFQEKENLIRYCNDGKLGLLSLLDILRITDYNEIQRFKKENISRLSN</sequence>
<keyword evidence="1" id="KW-1133">Transmembrane helix</keyword>
<protein>
    <recommendedName>
        <fullName evidence="4">SMODS-associating 2TM beta-strand rich effector domain-containing protein</fullName>
    </recommendedName>
</protein>
<accession>A0ABY5IWZ1</accession>
<gene>
    <name evidence="2" type="ORF">NOX80_01970</name>
</gene>
<keyword evidence="1" id="KW-0812">Transmembrane</keyword>
<keyword evidence="3" id="KW-1185">Reference proteome</keyword>
<reference evidence="2" key="1">
    <citation type="submission" date="2022-07" db="EMBL/GenBank/DDBJ databases">
        <title>Isolation, identification, and degradation of a PFOSA degrading strain from sewage treatment plant.</title>
        <authorList>
            <person name="Zhang L."/>
            <person name="Huo Y."/>
        </authorList>
    </citation>
    <scope>NUCLEOTIDE SEQUENCE</scope>
    <source>
        <strain evidence="2">C1</strain>
    </source>
</reference>
<evidence type="ECO:0000256" key="1">
    <source>
        <dbReference type="SAM" id="Phobius"/>
    </source>
</evidence>
<proteinExistence type="predicted"/>
<feature type="transmembrane region" description="Helical" evidence="1">
    <location>
        <begin position="43"/>
        <end position="65"/>
    </location>
</feature>